<keyword evidence="2" id="KW-1133">Transmembrane helix</keyword>
<keyword evidence="2" id="KW-0812">Transmembrane</keyword>
<evidence type="ECO:0000256" key="2">
    <source>
        <dbReference type="SAM" id="Phobius"/>
    </source>
</evidence>
<proteinExistence type="predicted"/>
<evidence type="ECO:0000256" key="1">
    <source>
        <dbReference type="SAM" id="MobiDB-lite"/>
    </source>
</evidence>
<feature type="region of interest" description="Disordered" evidence="1">
    <location>
        <begin position="381"/>
        <end position="415"/>
    </location>
</feature>
<name>A0AAE8SVV3_9PEZI</name>
<keyword evidence="2" id="KW-0472">Membrane</keyword>
<evidence type="ECO:0000313" key="4">
    <source>
        <dbReference type="Proteomes" id="UP001187682"/>
    </source>
</evidence>
<feature type="region of interest" description="Disordered" evidence="1">
    <location>
        <begin position="441"/>
        <end position="494"/>
    </location>
</feature>
<dbReference type="Proteomes" id="UP001187682">
    <property type="component" value="Unassembled WGS sequence"/>
</dbReference>
<feature type="compositionally biased region" description="Pro residues" evidence="1">
    <location>
        <begin position="396"/>
        <end position="409"/>
    </location>
</feature>
<gene>
    <name evidence="3" type="ORF">DNG_05848</name>
</gene>
<feature type="compositionally biased region" description="Polar residues" evidence="1">
    <location>
        <begin position="467"/>
        <end position="483"/>
    </location>
</feature>
<sequence length="545" mass="58073">MFARRSRGICLSVLASVILTFICIWPGILRGSGYNAPVSTEWVEHGGSSGPAKAPQLSAAVGTEVIGLVFYGRRAFVRVLDCYLKRNLRENGGVLDQVIFSVRTDDVDDLAYLDALIDTHPKYAKYVSGSGYKRYVGSWEAVKNPQAIYIKIDDDVVFVDDGAIAALTKRLEDNPQYFAVSANVVNNPALSWVHHGLGVYEPFWPESSQAPLPTPGPDMPALLRRQQGADTSYEMWTASGRTCGFLSGFPGAAFACDVSSTCAYAPSLGMRLCCNLEECEAFLQCMNAGSVADPLQCDDICQANQFLLKCSSDAPFCRTLLYPSGITDYDCVKTSSSLTASASFTYTGWANDFPLDTVTWMVTDGTTMIISGTTTSLFGGNGSILPGPTTVSDGPVPSPTPPTPTPDPSPNNTGAIVGGTVGGVAVIALVGLALFFILRKKKGSPPPPTEGSVAYPRPGQPGYASPRDSTFPQSPSEAGTYWSSPGHLSMGQDPKFPVIGQMNQVPPVGYSPVAQTGIHPQQGVYPTHQQQTGPIYEVDIGGQRN</sequence>
<keyword evidence="4" id="KW-1185">Reference proteome</keyword>
<evidence type="ECO:0000313" key="3">
    <source>
        <dbReference type="EMBL" id="SPO03166.1"/>
    </source>
</evidence>
<comment type="caution">
    <text evidence="3">The sequence shown here is derived from an EMBL/GenBank/DDBJ whole genome shotgun (WGS) entry which is preliminary data.</text>
</comment>
<feature type="transmembrane region" description="Helical" evidence="2">
    <location>
        <begin position="9"/>
        <end position="28"/>
    </location>
</feature>
<reference evidence="3" key="1">
    <citation type="submission" date="2018-03" db="EMBL/GenBank/DDBJ databases">
        <authorList>
            <person name="Guldener U."/>
        </authorList>
    </citation>
    <scope>NUCLEOTIDE SEQUENCE</scope>
</reference>
<protein>
    <submittedName>
        <fullName evidence="3">Uncharacterized protein</fullName>
    </submittedName>
</protein>
<feature type="transmembrane region" description="Helical" evidence="2">
    <location>
        <begin position="415"/>
        <end position="438"/>
    </location>
</feature>
<dbReference type="EMBL" id="ONZQ02000007">
    <property type="protein sequence ID" value="SPO03166.1"/>
    <property type="molecule type" value="Genomic_DNA"/>
</dbReference>
<organism evidence="3 4">
    <name type="scientific">Cephalotrichum gorgonifer</name>
    <dbReference type="NCBI Taxonomy" id="2041049"/>
    <lineage>
        <taxon>Eukaryota</taxon>
        <taxon>Fungi</taxon>
        <taxon>Dikarya</taxon>
        <taxon>Ascomycota</taxon>
        <taxon>Pezizomycotina</taxon>
        <taxon>Sordariomycetes</taxon>
        <taxon>Hypocreomycetidae</taxon>
        <taxon>Microascales</taxon>
        <taxon>Microascaceae</taxon>
        <taxon>Cephalotrichum</taxon>
    </lineage>
</organism>
<accession>A0AAE8SVV3</accession>
<dbReference type="AlphaFoldDB" id="A0AAE8SVV3"/>